<evidence type="ECO:0000313" key="1">
    <source>
        <dbReference type="EMBL" id="JAE39326.1"/>
    </source>
</evidence>
<proteinExistence type="predicted"/>
<dbReference type="EMBL" id="GBRH01158570">
    <property type="protein sequence ID" value="JAE39326.1"/>
    <property type="molecule type" value="Transcribed_RNA"/>
</dbReference>
<protein>
    <submittedName>
        <fullName evidence="1">Uncharacterized protein</fullName>
    </submittedName>
</protein>
<dbReference type="AlphaFoldDB" id="A0A0A9HWQ5"/>
<organism evidence="1">
    <name type="scientific">Arundo donax</name>
    <name type="common">Giant reed</name>
    <name type="synonym">Donax arundinaceus</name>
    <dbReference type="NCBI Taxonomy" id="35708"/>
    <lineage>
        <taxon>Eukaryota</taxon>
        <taxon>Viridiplantae</taxon>
        <taxon>Streptophyta</taxon>
        <taxon>Embryophyta</taxon>
        <taxon>Tracheophyta</taxon>
        <taxon>Spermatophyta</taxon>
        <taxon>Magnoliopsida</taxon>
        <taxon>Liliopsida</taxon>
        <taxon>Poales</taxon>
        <taxon>Poaceae</taxon>
        <taxon>PACMAD clade</taxon>
        <taxon>Arundinoideae</taxon>
        <taxon>Arundineae</taxon>
        <taxon>Arundo</taxon>
    </lineage>
</organism>
<accession>A0A0A9HWQ5</accession>
<sequence length="27" mass="3209">MNLLLTMRFSTIRTSKFSCYHTQVKCV</sequence>
<reference evidence="1" key="1">
    <citation type="submission" date="2014-09" db="EMBL/GenBank/DDBJ databases">
        <authorList>
            <person name="Magalhaes I.L.F."/>
            <person name="Oliveira U."/>
            <person name="Santos F.R."/>
            <person name="Vidigal T.H.D.A."/>
            <person name="Brescovit A.D."/>
            <person name="Santos A.J."/>
        </authorList>
    </citation>
    <scope>NUCLEOTIDE SEQUENCE</scope>
    <source>
        <tissue evidence="1">Shoot tissue taken approximately 20 cm above the soil surface</tissue>
    </source>
</reference>
<name>A0A0A9HWQ5_ARUDO</name>
<reference evidence="1" key="2">
    <citation type="journal article" date="2015" name="Data Brief">
        <title>Shoot transcriptome of the giant reed, Arundo donax.</title>
        <authorList>
            <person name="Barrero R.A."/>
            <person name="Guerrero F.D."/>
            <person name="Moolhuijzen P."/>
            <person name="Goolsby J.A."/>
            <person name="Tidwell J."/>
            <person name="Bellgard S.E."/>
            <person name="Bellgard M.I."/>
        </authorList>
    </citation>
    <scope>NUCLEOTIDE SEQUENCE</scope>
    <source>
        <tissue evidence="1">Shoot tissue taken approximately 20 cm above the soil surface</tissue>
    </source>
</reference>